<organism evidence="2 3">
    <name type="scientific">Candidatus Methylumidiphilus alinenensis</name>
    <dbReference type="NCBI Taxonomy" id="2202197"/>
    <lineage>
        <taxon>Bacteria</taxon>
        <taxon>Pseudomonadati</taxon>
        <taxon>Pseudomonadota</taxon>
        <taxon>Gammaproteobacteria</taxon>
        <taxon>Methylococcales</taxon>
        <taxon>Candidatus Methylumidiphilus</taxon>
    </lineage>
</organism>
<evidence type="ECO:0000259" key="1">
    <source>
        <dbReference type="Pfam" id="PF14491"/>
    </source>
</evidence>
<feature type="non-terminal residue" evidence="2">
    <location>
        <position position="272"/>
    </location>
</feature>
<name>A0A2W4RYJ1_9GAMM</name>
<protein>
    <recommendedName>
        <fullName evidence="1">DUF4435 domain-containing protein</fullName>
    </recommendedName>
</protein>
<dbReference type="InterPro" id="IPR029492">
    <property type="entry name" value="DUF4435"/>
</dbReference>
<reference evidence="2 3" key="1">
    <citation type="journal article" date="2018" name="Aquat. Microb. Ecol.">
        <title>Gammaproteobacterial methanotrophs dominate.</title>
        <authorList>
            <person name="Rissanen A.J."/>
            <person name="Saarenheimo J."/>
            <person name="Tiirola M."/>
            <person name="Peura S."/>
            <person name="Aalto S.L."/>
            <person name="Karvinen A."/>
            <person name="Nykanen H."/>
        </authorList>
    </citation>
    <scope>NUCLEOTIDE SEQUENCE [LARGE SCALE GENOMIC DNA]</scope>
    <source>
        <strain evidence="2">AMbin10</strain>
    </source>
</reference>
<dbReference type="Proteomes" id="UP000249396">
    <property type="component" value="Unassembled WGS sequence"/>
</dbReference>
<dbReference type="EMBL" id="QJPH01000045">
    <property type="protein sequence ID" value="PZN87266.1"/>
    <property type="molecule type" value="Genomic_DNA"/>
</dbReference>
<gene>
    <name evidence="2" type="ORF">DM484_00400</name>
</gene>
<proteinExistence type="predicted"/>
<dbReference type="AlphaFoldDB" id="A0A2W4RYJ1"/>
<accession>A0A2W4RYJ1</accession>
<dbReference type="Pfam" id="PF14491">
    <property type="entry name" value="DUF4435"/>
    <property type="match status" value="1"/>
</dbReference>
<evidence type="ECO:0000313" key="2">
    <source>
        <dbReference type="EMBL" id="PZN87266.1"/>
    </source>
</evidence>
<comment type="caution">
    <text evidence="2">The sequence shown here is derived from an EMBL/GenBank/DDBJ whole genome shotgun (WGS) entry which is preliminary data.</text>
</comment>
<feature type="domain" description="DUF4435" evidence="1">
    <location>
        <begin position="34"/>
        <end position="236"/>
    </location>
</feature>
<evidence type="ECO:0000313" key="3">
    <source>
        <dbReference type="Proteomes" id="UP000249396"/>
    </source>
</evidence>
<sequence>MPEIQRVETLLGEKTPGIIANEIIMSRVLFEGSFLLVEGPDDFKFWQTRICEGLCEIIIAEGKPNLLGAIVNLNARSFVGALGIIDDDGDSLENEQTLLENLIPTDSHDLECLLLQSPAFERGVLTEFGNPKKIEQFQTQAGVSVRQRLLENGLVFGRLRWLSKRMDWQINFNTLKIERFMNREIWRIDIESLFRTAASQQADANVDEISDLLQALPPADPWLVCQGHDLLEILRLGLQETLGDLKPSQGKSHLAALLRAAFHDTHLAATQL</sequence>